<gene>
    <name evidence="10" type="ORF">FTX54_014345</name>
</gene>
<evidence type="ECO:0000313" key="10">
    <source>
        <dbReference type="EMBL" id="WWD79562.1"/>
    </source>
</evidence>
<dbReference type="GO" id="GO:0071949">
    <property type="term" value="F:FAD binding"/>
    <property type="evidence" value="ECO:0007669"/>
    <property type="project" value="TreeGrafter"/>
</dbReference>
<protein>
    <recommendedName>
        <fullName evidence="2 8">Cryptochrome DASH</fullName>
    </recommendedName>
</protein>
<feature type="site" description="Electron transfer via tryptophanyl radical" evidence="7">
    <location>
        <position position="364"/>
    </location>
</feature>
<feature type="binding site" evidence="6">
    <location>
        <begin position="377"/>
        <end position="379"/>
    </location>
    <ligand>
        <name>FAD</name>
        <dbReference type="ChEBI" id="CHEBI:57692"/>
    </ligand>
</feature>
<keyword evidence="5 8" id="KW-0157">Chromophore</keyword>
<dbReference type="GO" id="GO:0000719">
    <property type="term" value="P:photoreactive repair"/>
    <property type="evidence" value="ECO:0007669"/>
    <property type="project" value="TreeGrafter"/>
</dbReference>
<evidence type="ECO:0000256" key="7">
    <source>
        <dbReference type="PIRSR" id="PIRSR602081-2"/>
    </source>
</evidence>
<reference evidence="10 11" key="1">
    <citation type="submission" date="2024-01" db="EMBL/GenBank/DDBJ databases">
        <title>Complete Genome Sequence of Alkalicoccus halolimnae BZ-SZ-XJ29T, a Moderately Halophilic Bacterium Isolated from a Salt Lake.</title>
        <authorList>
            <person name="Zhao B."/>
        </authorList>
    </citation>
    <scope>NUCLEOTIDE SEQUENCE [LARGE SCALE GENOMIC DNA]</scope>
    <source>
        <strain evidence="10 11">BZ-SZ-XJ29</strain>
    </source>
</reference>
<dbReference type="Gene3D" id="3.40.50.620">
    <property type="entry name" value="HUPs"/>
    <property type="match status" value="1"/>
</dbReference>
<dbReference type="InterPro" id="IPR036134">
    <property type="entry name" value="Crypto/Photolyase_FAD-like_sf"/>
</dbReference>
<comment type="function">
    <text evidence="8">May have a photoreceptor function.</text>
</comment>
<dbReference type="PROSITE" id="PS00394">
    <property type="entry name" value="DNA_PHOTOLYASES_1_1"/>
    <property type="match status" value="1"/>
</dbReference>
<keyword evidence="11" id="KW-1185">Reference proteome</keyword>
<dbReference type="KEGG" id="ahal:FTX54_014345"/>
<dbReference type="RefSeq" id="WP_147803773.1">
    <property type="nucleotide sequence ID" value="NZ_CP144914.1"/>
</dbReference>
<dbReference type="PANTHER" id="PTHR11455">
    <property type="entry name" value="CRYPTOCHROME"/>
    <property type="match status" value="1"/>
</dbReference>
<evidence type="ECO:0000256" key="6">
    <source>
        <dbReference type="PIRSR" id="PIRSR602081-1"/>
    </source>
</evidence>
<evidence type="ECO:0000256" key="3">
    <source>
        <dbReference type="ARBA" id="ARBA00022630"/>
    </source>
</evidence>
<dbReference type="PANTHER" id="PTHR11455:SF22">
    <property type="entry name" value="CRYPTOCHROME DASH"/>
    <property type="match status" value="1"/>
</dbReference>
<dbReference type="InterPro" id="IPR018394">
    <property type="entry name" value="DNA_photolyase_1_CS_C"/>
</dbReference>
<evidence type="ECO:0000259" key="9">
    <source>
        <dbReference type="PROSITE" id="PS51645"/>
    </source>
</evidence>
<feature type="binding site" evidence="6">
    <location>
        <begin position="280"/>
        <end position="287"/>
    </location>
    <ligand>
        <name>FAD</name>
        <dbReference type="ChEBI" id="CHEBI:57692"/>
    </ligand>
</feature>
<dbReference type="Gene3D" id="1.25.40.80">
    <property type="match status" value="1"/>
</dbReference>
<dbReference type="Pfam" id="PF03441">
    <property type="entry name" value="FAD_binding_7"/>
    <property type="match status" value="1"/>
</dbReference>
<dbReference type="Pfam" id="PF00875">
    <property type="entry name" value="DNA_photolyase"/>
    <property type="match status" value="1"/>
</dbReference>
<organism evidence="10 11">
    <name type="scientific">Alkalicoccus halolimnae</name>
    <dbReference type="NCBI Taxonomy" id="1667239"/>
    <lineage>
        <taxon>Bacteria</taxon>
        <taxon>Bacillati</taxon>
        <taxon>Bacillota</taxon>
        <taxon>Bacilli</taxon>
        <taxon>Bacillales</taxon>
        <taxon>Bacillaceae</taxon>
        <taxon>Alkalicoccus</taxon>
    </lineage>
</organism>
<keyword evidence="4 6" id="KW-0274">FAD</keyword>
<evidence type="ECO:0000256" key="1">
    <source>
        <dbReference type="ARBA" id="ARBA00005862"/>
    </source>
</evidence>
<feature type="binding site" evidence="6">
    <location>
        <begin position="240"/>
        <end position="244"/>
    </location>
    <ligand>
        <name>FAD</name>
        <dbReference type="ChEBI" id="CHEBI:57692"/>
    </ligand>
</feature>
<feature type="site" description="Electron transfer via tryptophanyl radical" evidence="7">
    <location>
        <position position="387"/>
    </location>
</feature>
<dbReference type="InterPro" id="IPR006050">
    <property type="entry name" value="DNA_photolyase_N"/>
</dbReference>
<dbReference type="InterPro" id="IPR002081">
    <property type="entry name" value="Cryptochrome/DNA_photolyase_1"/>
</dbReference>
<proteinExistence type="inferred from homology"/>
<sequence>MEFVWLRNDLRIHDHQPLVDALASGTPVMAGYVFDRKHDSVTENGFPRMDKKRRRFLIESLLDLHQQLGRLGVPLVTAHGDTAREIRNWFQQYPLSHVRAFSYPGVEEIEEAQAVEEAVRQFGSTLTLYEGETLFHETDLPFTQEEVPGSFSAYRKKIEKSRLLPRQEAGEPQEQTPLYLEDHAETGEELMKQFRTMNASTLVSGGEKEGLKRLNDYFFLTRHVLHYKERRNGLFEFDDSSKLSPWLANGSLSPRRVYWELKRFERVVEANKSTYWLFFELLWRDYFHMLLRKEKHAFFKKSGIQKLPVVWKQDAGLFEAWCTGKTGYPLVDASMRQLKATGYMSNRGRQNTAAFLTKNLGIDWRWGAAWFESQLIDYDAASNYGNWQYVAGVGTDATTFRIFDVVKQGRLFDPDGVFVRHWLPELQFVPNEYIYAPYEMEELALIEAALQLGSDYPYPLVPLEHSAEERRAEHEEARKIRDSSSN</sequence>
<dbReference type="PRINTS" id="PR00147">
    <property type="entry name" value="DNAPHOTLYASE"/>
</dbReference>
<dbReference type="InterPro" id="IPR036155">
    <property type="entry name" value="Crypto/Photolyase_N_sf"/>
</dbReference>
<comment type="cofactor">
    <cofactor evidence="6 8">
        <name>FAD</name>
        <dbReference type="ChEBI" id="CHEBI:57692"/>
    </cofactor>
    <text evidence="6 8">Binds 1 FAD per subunit.</text>
</comment>
<dbReference type="NCBIfam" id="TIGR02765">
    <property type="entry name" value="crypto_DASH"/>
    <property type="match status" value="1"/>
</dbReference>
<name>A0A5C7FJL0_9BACI</name>
<evidence type="ECO:0000313" key="11">
    <source>
        <dbReference type="Proteomes" id="UP000321816"/>
    </source>
</evidence>
<dbReference type="GO" id="GO:0003904">
    <property type="term" value="F:deoxyribodipyrimidine photo-lyase activity"/>
    <property type="evidence" value="ECO:0007669"/>
    <property type="project" value="TreeGrafter"/>
</dbReference>
<comment type="similarity">
    <text evidence="1 8">Belongs to the DNA photolyase class-1 family.</text>
</comment>
<comment type="cofactor">
    <cofactor evidence="8">
        <name>(6R)-5,10-methylene-5,6,7,8-tetrahydrofolate</name>
        <dbReference type="ChEBI" id="CHEBI:15636"/>
    </cofactor>
    <text evidence="8">Binds 1 5,10-methenyltetrahydrofolate (MTHF) per subunit.</text>
</comment>
<feature type="domain" description="Photolyase/cryptochrome alpha/beta" evidence="9">
    <location>
        <begin position="1"/>
        <end position="134"/>
    </location>
</feature>
<dbReference type="SUPFAM" id="SSF48173">
    <property type="entry name" value="Cryptochrome/photolyase FAD-binding domain"/>
    <property type="match status" value="1"/>
</dbReference>
<dbReference type="OrthoDB" id="9772484at2"/>
<keyword evidence="3 6" id="KW-0285">Flavoprotein</keyword>
<evidence type="ECO:0000256" key="5">
    <source>
        <dbReference type="ARBA" id="ARBA00022991"/>
    </source>
</evidence>
<accession>A0A5C7FJL0</accession>
<dbReference type="Gene3D" id="1.10.579.10">
    <property type="entry name" value="DNA Cyclobutane Dipyrimidine Photolyase, subunit A, domain 3"/>
    <property type="match status" value="1"/>
</dbReference>
<evidence type="ECO:0000256" key="2">
    <source>
        <dbReference type="ARBA" id="ARBA00017881"/>
    </source>
</evidence>
<evidence type="ECO:0000256" key="4">
    <source>
        <dbReference type="ARBA" id="ARBA00022827"/>
    </source>
</evidence>
<dbReference type="GO" id="GO:0003677">
    <property type="term" value="F:DNA binding"/>
    <property type="evidence" value="ECO:0007669"/>
    <property type="project" value="TreeGrafter"/>
</dbReference>
<dbReference type="SUPFAM" id="SSF52425">
    <property type="entry name" value="Cryptochrome/photolyase, N-terminal domain"/>
    <property type="match status" value="1"/>
</dbReference>
<feature type="binding site" evidence="6">
    <location>
        <position position="227"/>
    </location>
    <ligand>
        <name>FAD</name>
        <dbReference type="ChEBI" id="CHEBI:57692"/>
    </ligand>
</feature>
<dbReference type="AlphaFoldDB" id="A0A5C7FJL0"/>
<dbReference type="Proteomes" id="UP000321816">
    <property type="component" value="Chromosome"/>
</dbReference>
<dbReference type="InterPro" id="IPR014729">
    <property type="entry name" value="Rossmann-like_a/b/a_fold"/>
</dbReference>
<evidence type="ECO:0000256" key="8">
    <source>
        <dbReference type="RuleBase" id="RU367151"/>
    </source>
</evidence>
<feature type="site" description="Electron transfer via tryptophanyl radical" evidence="7">
    <location>
        <position position="311"/>
    </location>
</feature>
<dbReference type="PROSITE" id="PS51645">
    <property type="entry name" value="PHR_CRY_ALPHA_BETA"/>
    <property type="match status" value="1"/>
</dbReference>
<dbReference type="EMBL" id="CP144914">
    <property type="protein sequence ID" value="WWD79562.1"/>
    <property type="molecule type" value="Genomic_DNA"/>
</dbReference>
<dbReference type="InterPro" id="IPR014133">
    <property type="entry name" value="Cry_DASH"/>
</dbReference>
<dbReference type="InterPro" id="IPR005101">
    <property type="entry name" value="Cryptochr/Photolyase_FAD-bd"/>
</dbReference>